<dbReference type="AlphaFoldDB" id="A0A3M7QWP7"/>
<sequence>MFGSFLNEDLFLSQDVNVKRIGHHTSNSKDWQKKFGKNTKVSYWKVWETNAEIWQREAGYCKVPNGSLLN</sequence>
<evidence type="ECO:0000313" key="1">
    <source>
        <dbReference type="EMBL" id="RNA15762.1"/>
    </source>
</evidence>
<reference evidence="1 2" key="1">
    <citation type="journal article" date="2018" name="Sci. Rep.">
        <title>Genomic signatures of local adaptation to the degree of environmental predictability in rotifers.</title>
        <authorList>
            <person name="Franch-Gras L."/>
            <person name="Hahn C."/>
            <person name="Garcia-Roger E.M."/>
            <person name="Carmona M.J."/>
            <person name="Serra M."/>
            <person name="Gomez A."/>
        </authorList>
    </citation>
    <scope>NUCLEOTIDE SEQUENCE [LARGE SCALE GENOMIC DNA]</scope>
    <source>
        <strain evidence="1">HYR1</strain>
    </source>
</reference>
<organism evidence="1 2">
    <name type="scientific">Brachionus plicatilis</name>
    <name type="common">Marine rotifer</name>
    <name type="synonym">Brachionus muelleri</name>
    <dbReference type="NCBI Taxonomy" id="10195"/>
    <lineage>
        <taxon>Eukaryota</taxon>
        <taxon>Metazoa</taxon>
        <taxon>Spiralia</taxon>
        <taxon>Gnathifera</taxon>
        <taxon>Rotifera</taxon>
        <taxon>Eurotatoria</taxon>
        <taxon>Monogononta</taxon>
        <taxon>Pseudotrocha</taxon>
        <taxon>Ploima</taxon>
        <taxon>Brachionidae</taxon>
        <taxon>Brachionus</taxon>
    </lineage>
</organism>
<dbReference type="Proteomes" id="UP000276133">
    <property type="component" value="Unassembled WGS sequence"/>
</dbReference>
<protein>
    <submittedName>
        <fullName evidence="1">Uncharacterized protein</fullName>
    </submittedName>
</protein>
<evidence type="ECO:0000313" key="2">
    <source>
        <dbReference type="Proteomes" id="UP000276133"/>
    </source>
</evidence>
<comment type="caution">
    <text evidence="1">The sequence shown here is derived from an EMBL/GenBank/DDBJ whole genome shotgun (WGS) entry which is preliminary data.</text>
</comment>
<proteinExistence type="predicted"/>
<accession>A0A3M7QWP7</accession>
<keyword evidence="2" id="KW-1185">Reference proteome</keyword>
<dbReference type="EMBL" id="REGN01004894">
    <property type="protein sequence ID" value="RNA15762.1"/>
    <property type="molecule type" value="Genomic_DNA"/>
</dbReference>
<name>A0A3M7QWP7_BRAPC</name>
<gene>
    <name evidence="1" type="ORF">BpHYR1_002438</name>
</gene>